<keyword evidence="5 7" id="KW-1133">Transmembrane helix</keyword>
<dbReference type="SUPFAM" id="SSF103473">
    <property type="entry name" value="MFS general substrate transporter"/>
    <property type="match status" value="1"/>
</dbReference>
<name>A0A4R9C3E3_9FIRM</name>
<feature type="domain" description="Major facilitator superfamily (MFS) profile" evidence="8">
    <location>
        <begin position="1"/>
        <end position="408"/>
    </location>
</feature>
<feature type="transmembrane region" description="Helical" evidence="7">
    <location>
        <begin position="84"/>
        <end position="102"/>
    </location>
</feature>
<evidence type="ECO:0000256" key="6">
    <source>
        <dbReference type="ARBA" id="ARBA00023136"/>
    </source>
</evidence>
<feature type="transmembrane region" description="Helical" evidence="7">
    <location>
        <begin position="177"/>
        <end position="195"/>
    </location>
</feature>
<dbReference type="EMBL" id="SCFR01000002">
    <property type="protein sequence ID" value="TFF67454.1"/>
    <property type="molecule type" value="Genomic_DNA"/>
</dbReference>
<sequence>MDIIIFILFRRIFMNKTIKKLLFSRGINKIGNIFYDYGNSIWLASIGNIGKKFLAYYQIADTLTSILLNPISGALVDRFKRRKILLYTDFICFIACLLAAFISNNNLMLYTLVIVNIILAVSSSFSRIANKSFISEIVEKDEIVNYNSKLEVTTKVISVCSPIFSFIVIQFTSLRVILLIDAISFLLSFICIKMIKIEEIKYQISSKTGTDLKSVLSDIWEGIIFVYNEKEILLLLILASLINFMFAGFAYILPYSDKLFSINGAFATMLSLGALGSILAAFISGKIKSSIRNLHLSLILSGSGVVLIGLYKFINFPIIIFLFGNFLVEFFMTIFNIHYLSQIQIKVPNEMMGRVFSCVFTVAIILMPLGTFTLSKISGSIDLLTFLILGILVMLISIISMTYSKVKFGK</sequence>
<feature type="transmembrane region" description="Helical" evidence="7">
    <location>
        <begin position="108"/>
        <end position="129"/>
    </location>
</feature>
<evidence type="ECO:0000259" key="8">
    <source>
        <dbReference type="PROSITE" id="PS50850"/>
    </source>
</evidence>
<keyword evidence="10" id="KW-1185">Reference proteome</keyword>
<feature type="transmembrane region" description="Helical" evidence="7">
    <location>
        <begin position="150"/>
        <end position="171"/>
    </location>
</feature>
<dbReference type="CDD" id="cd06173">
    <property type="entry name" value="MFS_MefA_like"/>
    <property type="match status" value="1"/>
</dbReference>
<dbReference type="PROSITE" id="PS50850">
    <property type="entry name" value="MFS"/>
    <property type="match status" value="1"/>
</dbReference>
<feature type="transmembrane region" description="Helical" evidence="7">
    <location>
        <begin position="352"/>
        <end position="371"/>
    </location>
</feature>
<dbReference type="Gene3D" id="1.20.1250.20">
    <property type="entry name" value="MFS general substrate transporter like domains"/>
    <property type="match status" value="1"/>
</dbReference>
<keyword evidence="3" id="KW-1003">Cell membrane</keyword>
<dbReference type="InterPro" id="IPR020846">
    <property type="entry name" value="MFS_dom"/>
</dbReference>
<evidence type="ECO:0000256" key="7">
    <source>
        <dbReference type="SAM" id="Phobius"/>
    </source>
</evidence>
<dbReference type="GO" id="GO:0005886">
    <property type="term" value="C:plasma membrane"/>
    <property type="evidence" value="ECO:0007669"/>
    <property type="project" value="UniProtKB-SubCell"/>
</dbReference>
<feature type="transmembrane region" description="Helical" evidence="7">
    <location>
        <begin position="259"/>
        <end position="282"/>
    </location>
</feature>
<feature type="transmembrane region" description="Helical" evidence="7">
    <location>
        <begin position="294"/>
        <end position="314"/>
    </location>
</feature>
<accession>A0A4R9C3E3</accession>
<dbReference type="InterPro" id="IPR011701">
    <property type="entry name" value="MFS"/>
</dbReference>
<gene>
    <name evidence="9" type="ORF">EQF91_00600</name>
</gene>
<comment type="subcellular location">
    <subcellularLocation>
        <location evidence="1">Cell membrane</location>
        <topology evidence="1">Multi-pass membrane protein</topology>
    </subcellularLocation>
</comment>
<dbReference type="Pfam" id="PF07690">
    <property type="entry name" value="MFS_1"/>
    <property type="match status" value="1"/>
</dbReference>
<protein>
    <submittedName>
        <fullName evidence="9">MFS transporter</fullName>
    </submittedName>
</protein>
<feature type="transmembrane region" description="Helical" evidence="7">
    <location>
        <begin position="232"/>
        <end position="253"/>
    </location>
</feature>
<feature type="transmembrane region" description="Helical" evidence="7">
    <location>
        <begin position="320"/>
        <end position="340"/>
    </location>
</feature>
<comment type="caution">
    <text evidence="9">The sequence shown here is derived from an EMBL/GenBank/DDBJ whole genome shotgun (WGS) entry which is preliminary data.</text>
</comment>
<evidence type="ECO:0000256" key="5">
    <source>
        <dbReference type="ARBA" id="ARBA00022989"/>
    </source>
</evidence>
<keyword evidence="6 7" id="KW-0472">Membrane</keyword>
<reference evidence="9 10" key="1">
    <citation type="submission" date="2019-01" db="EMBL/GenBank/DDBJ databases">
        <title>Draft Genome Sequences of Helcococcus ovis Strains Isolated from the Uterus and Vagina of Dairy Cows with Metritis.</title>
        <authorList>
            <person name="Cunha F."/>
            <person name="Jeon S.J."/>
            <person name="Kutzer P."/>
            <person name="Galvao K.N."/>
        </authorList>
    </citation>
    <scope>NUCLEOTIDE SEQUENCE [LARGE SCALE GENOMIC DNA]</scope>
    <source>
        <strain evidence="9 10">KG-37</strain>
    </source>
</reference>
<dbReference type="Proteomes" id="UP000297454">
    <property type="component" value="Unassembled WGS sequence"/>
</dbReference>
<dbReference type="AlphaFoldDB" id="A0A4R9C3E3"/>
<dbReference type="PANTHER" id="PTHR23513">
    <property type="entry name" value="INTEGRAL MEMBRANE EFFLUX PROTEIN-RELATED"/>
    <property type="match status" value="1"/>
</dbReference>
<evidence type="ECO:0000256" key="1">
    <source>
        <dbReference type="ARBA" id="ARBA00004651"/>
    </source>
</evidence>
<evidence type="ECO:0000256" key="2">
    <source>
        <dbReference type="ARBA" id="ARBA00022448"/>
    </source>
</evidence>
<proteinExistence type="predicted"/>
<keyword evidence="2" id="KW-0813">Transport</keyword>
<evidence type="ECO:0000256" key="3">
    <source>
        <dbReference type="ARBA" id="ARBA00022475"/>
    </source>
</evidence>
<organism evidence="9 10">
    <name type="scientific">Helcococcus ovis</name>
    <dbReference type="NCBI Taxonomy" id="72026"/>
    <lineage>
        <taxon>Bacteria</taxon>
        <taxon>Bacillati</taxon>
        <taxon>Bacillota</taxon>
        <taxon>Tissierellia</taxon>
        <taxon>Tissierellales</taxon>
        <taxon>Peptoniphilaceae</taxon>
        <taxon>Helcococcus</taxon>
    </lineage>
</organism>
<evidence type="ECO:0000313" key="10">
    <source>
        <dbReference type="Proteomes" id="UP000297454"/>
    </source>
</evidence>
<dbReference type="GO" id="GO:0022857">
    <property type="term" value="F:transmembrane transporter activity"/>
    <property type="evidence" value="ECO:0007669"/>
    <property type="project" value="InterPro"/>
</dbReference>
<keyword evidence="4 7" id="KW-0812">Transmembrane</keyword>
<feature type="transmembrane region" description="Helical" evidence="7">
    <location>
        <begin position="383"/>
        <end position="403"/>
    </location>
</feature>
<evidence type="ECO:0000256" key="4">
    <source>
        <dbReference type="ARBA" id="ARBA00022692"/>
    </source>
</evidence>
<dbReference type="PANTHER" id="PTHR23513:SF11">
    <property type="entry name" value="STAPHYLOFERRIN A TRANSPORTER"/>
    <property type="match status" value="1"/>
</dbReference>
<evidence type="ECO:0000313" key="9">
    <source>
        <dbReference type="EMBL" id="TFF67454.1"/>
    </source>
</evidence>
<dbReference type="InterPro" id="IPR036259">
    <property type="entry name" value="MFS_trans_sf"/>
</dbReference>